<name>I4FT26_MICAE</name>
<evidence type="ECO:0000313" key="2">
    <source>
        <dbReference type="Proteomes" id="UP000003172"/>
    </source>
</evidence>
<protein>
    <submittedName>
        <fullName evidence="1">Uncharacterized protein</fullName>
    </submittedName>
</protein>
<dbReference type="HOGENOM" id="CLU_2880814_0_0_3"/>
<gene>
    <name evidence="1" type="ORF">MICAB_540002</name>
</gene>
<reference evidence="1 2" key="1">
    <citation type="submission" date="2012-04" db="EMBL/GenBank/DDBJ databases">
        <authorList>
            <person name="Genoscope - CEA"/>
        </authorList>
    </citation>
    <scope>NUCLEOTIDE SEQUENCE [LARGE SCALE GENOMIC DNA]</scope>
    <source>
        <strain evidence="1 2">9717</strain>
    </source>
</reference>
<sequence length="63" mass="6397">MGRFSVNRVSFAGGGGGEEGGGGATLGDGVDVTVAIGNCVDVTVGTHTTRKPKELKLPRRLLK</sequence>
<evidence type="ECO:0000313" key="1">
    <source>
        <dbReference type="EMBL" id="CCH98801.1"/>
    </source>
</evidence>
<dbReference type="EMBL" id="CAII01000490">
    <property type="protein sequence ID" value="CCH98801.1"/>
    <property type="molecule type" value="Genomic_DNA"/>
</dbReference>
<comment type="caution">
    <text evidence="1">The sequence shown here is derived from an EMBL/GenBank/DDBJ whole genome shotgun (WGS) entry which is preliminary data.</text>
</comment>
<organism evidence="1 2">
    <name type="scientific">Microcystis aeruginosa PCC 9717</name>
    <dbReference type="NCBI Taxonomy" id="1160286"/>
    <lineage>
        <taxon>Bacteria</taxon>
        <taxon>Bacillati</taxon>
        <taxon>Cyanobacteriota</taxon>
        <taxon>Cyanophyceae</taxon>
        <taxon>Oscillatoriophycideae</taxon>
        <taxon>Chroococcales</taxon>
        <taxon>Microcystaceae</taxon>
        <taxon>Microcystis</taxon>
    </lineage>
</organism>
<dbReference type="Proteomes" id="UP000003172">
    <property type="component" value="Unassembled WGS sequence"/>
</dbReference>
<dbReference type="AlphaFoldDB" id="I4FT26"/>
<proteinExistence type="predicted"/>
<accession>I4FT26</accession>